<protein>
    <recommendedName>
        <fullName evidence="4">Shikimate dehydrogenase</fullName>
    </recommendedName>
</protein>
<dbReference type="InterPro" id="IPR036291">
    <property type="entry name" value="NAD(P)-bd_dom_sf"/>
</dbReference>
<evidence type="ECO:0008006" key="4">
    <source>
        <dbReference type="Google" id="ProtNLM"/>
    </source>
</evidence>
<proteinExistence type="predicted"/>
<dbReference type="Gene3D" id="3.40.50.720">
    <property type="entry name" value="NAD(P)-binding Rossmann-like Domain"/>
    <property type="match status" value="1"/>
</dbReference>
<gene>
    <name evidence="2" type="ORF">SAMN06297129_3610</name>
</gene>
<name>A0A285JFE8_9RHOB</name>
<dbReference type="Gene3D" id="3.40.50.10860">
    <property type="entry name" value="Leucine Dehydrogenase, chain A, domain 1"/>
    <property type="match status" value="1"/>
</dbReference>
<evidence type="ECO:0000313" key="2">
    <source>
        <dbReference type="EMBL" id="SNY58783.1"/>
    </source>
</evidence>
<accession>A0A285JFE8</accession>
<feature type="region of interest" description="Disordered" evidence="1">
    <location>
        <begin position="286"/>
        <end position="312"/>
    </location>
</feature>
<dbReference type="OrthoDB" id="7877070at2"/>
<evidence type="ECO:0000313" key="3">
    <source>
        <dbReference type="Proteomes" id="UP000231655"/>
    </source>
</evidence>
<reference evidence="2 3" key="1">
    <citation type="submission" date="2017-09" db="EMBL/GenBank/DDBJ databases">
        <authorList>
            <person name="Ehlers B."/>
            <person name="Leendertz F.H."/>
        </authorList>
    </citation>
    <scope>NUCLEOTIDE SEQUENCE [LARGE SCALE GENOMIC DNA]</scope>
    <source>
        <strain evidence="2 3">CGMCC 1.12662</strain>
    </source>
</reference>
<sequence length="312" mass="33592">MAIAETLERRPLRIGLTGHGAILSPIGSSLEIEAARRRMRLRLRRFDQGARGGRAHLRALIEAVRSEGFDLLHCADPLRRELTELIHDSAVIADRSQLYDTVYLDETGSLQGYDAGTLGLQDALQDFLKDRAAEHVLILGGGSEAQSAALALVGLGVKRLTFHDPDLSQAASLANLMQQRDGIRCTLLASLEGVFHEFSRPGMTRGWIDGVIHAPAQERGAGVHGIQQLAPPLWLADLAPPDTASGLGRQARAEGCALLTAEETCRHRGTRLLTCALQREADRAATSAAEIAPERAAEPSRTMAAQEALRSG</sequence>
<organism evidence="2 3">
    <name type="scientific">Pseudooceanicola antarcticus</name>
    <dbReference type="NCBI Taxonomy" id="1247613"/>
    <lineage>
        <taxon>Bacteria</taxon>
        <taxon>Pseudomonadati</taxon>
        <taxon>Pseudomonadota</taxon>
        <taxon>Alphaproteobacteria</taxon>
        <taxon>Rhodobacterales</taxon>
        <taxon>Paracoccaceae</taxon>
        <taxon>Pseudooceanicola</taxon>
    </lineage>
</organism>
<dbReference type="SUPFAM" id="SSF51735">
    <property type="entry name" value="NAD(P)-binding Rossmann-fold domains"/>
    <property type="match status" value="1"/>
</dbReference>
<dbReference type="EMBL" id="OBEA01000008">
    <property type="protein sequence ID" value="SNY58783.1"/>
    <property type="molecule type" value="Genomic_DNA"/>
</dbReference>
<dbReference type="AlphaFoldDB" id="A0A285JFE8"/>
<evidence type="ECO:0000256" key="1">
    <source>
        <dbReference type="SAM" id="MobiDB-lite"/>
    </source>
</evidence>
<dbReference type="RefSeq" id="WP_143516957.1">
    <property type="nucleotide sequence ID" value="NZ_OBEA01000008.1"/>
</dbReference>
<dbReference type="Proteomes" id="UP000231655">
    <property type="component" value="Unassembled WGS sequence"/>
</dbReference>